<dbReference type="AlphaFoldDB" id="A0A8J7WQ01"/>
<reference evidence="4" key="1">
    <citation type="submission" date="2021-04" db="EMBL/GenBank/DDBJ databases">
        <title>Genome based classification of Actinospica acidithermotolerans sp. nov., an actinobacterium isolated from an Indonesian hot spring.</title>
        <authorList>
            <person name="Kusuma A.B."/>
            <person name="Putra K.E."/>
            <person name="Nafisah S."/>
            <person name="Loh J."/>
            <person name="Nouioui I."/>
            <person name="Goodfellow M."/>
        </authorList>
    </citation>
    <scope>NUCLEOTIDE SEQUENCE</scope>
    <source>
        <strain evidence="4">DSM 45618</strain>
    </source>
</reference>
<dbReference type="GO" id="GO:0005524">
    <property type="term" value="F:ATP binding"/>
    <property type="evidence" value="ECO:0007669"/>
    <property type="project" value="UniProtKB-KW"/>
</dbReference>
<evidence type="ECO:0000313" key="5">
    <source>
        <dbReference type="Proteomes" id="UP000677913"/>
    </source>
</evidence>
<dbReference type="PANTHER" id="PTHR35526:SF3">
    <property type="entry name" value="ANTI-SIGMA-F FACTOR RSBW"/>
    <property type="match status" value="1"/>
</dbReference>
<dbReference type="InterPro" id="IPR036890">
    <property type="entry name" value="HATPase_C_sf"/>
</dbReference>
<evidence type="ECO:0000259" key="3">
    <source>
        <dbReference type="Pfam" id="PF13581"/>
    </source>
</evidence>
<dbReference type="GO" id="GO:0004674">
    <property type="term" value="F:protein serine/threonine kinase activity"/>
    <property type="evidence" value="ECO:0007669"/>
    <property type="project" value="UniProtKB-KW"/>
</dbReference>
<dbReference type="InterPro" id="IPR050267">
    <property type="entry name" value="Anti-sigma-factor_SerPK"/>
</dbReference>
<keyword evidence="4" id="KW-0067">ATP-binding</keyword>
<evidence type="ECO:0000256" key="1">
    <source>
        <dbReference type="ARBA" id="ARBA00022527"/>
    </source>
</evidence>
<name>A0A8J7WQ01_9ACTN</name>
<dbReference type="InterPro" id="IPR003594">
    <property type="entry name" value="HATPase_dom"/>
</dbReference>
<keyword evidence="1" id="KW-0418">Kinase</keyword>
<keyword evidence="5" id="KW-1185">Reference proteome</keyword>
<evidence type="ECO:0000256" key="2">
    <source>
        <dbReference type="SAM" id="MobiDB-lite"/>
    </source>
</evidence>
<organism evidence="4 5">
    <name type="scientific">Actinocrinis puniceicyclus</name>
    <dbReference type="NCBI Taxonomy" id="977794"/>
    <lineage>
        <taxon>Bacteria</taxon>
        <taxon>Bacillati</taxon>
        <taxon>Actinomycetota</taxon>
        <taxon>Actinomycetes</taxon>
        <taxon>Catenulisporales</taxon>
        <taxon>Actinospicaceae</taxon>
        <taxon>Actinocrinis</taxon>
    </lineage>
</organism>
<keyword evidence="1" id="KW-0808">Transferase</keyword>
<dbReference type="PANTHER" id="PTHR35526">
    <property type="entry name" value="ANTI-SIGMA-F FACTOR RSBW-RELATED"/>
    <property type="match status" value="1"/>
</dbReference>
<accession>A0A8J7WQ01</accession>
<dbReference type="EMBL" id="JAGSXH010000161">
    <property type="protein sequence ID" value="MBS2966541.1"/>
    <property type="molecule type" value="Genomic_DNA"/>
</dbReference>
<evidence type="ECO:0000313" key="4">
    <source>
        <dbReference type="EMBL" id="MBS2966541.1"/>
    </source>
</evidence>
<dbReference type="Gene3D" id="3.30.565.10">
    <property type="entry name" value="Histidine kinase-like ATPase, C-terminal domain"/>
    <property type="match status" value="1"/>
</dbReference>
<dbReference type="CDD" id="cd16936">
    <property type="entry name" value="HATPase_RsbW-like"/>
    <property type="match status" value="1"/>
</dbReference>
<proteinExistence type="predicted"/>
<dbReference type="Pfam" id="PF13581">
    <property type="entry name" value="HATPase_c_2"/>
    <property type="match status" value="1"/>
</dbReference>
<dbReference type="SUPFAM" id="SSF55874">
    <property type="entry name" value="ATPase domain of HSP90 chaperone/DNA topoisomerase II/histidine kinase"/>
    <property type="match status" value="1"/>
</dbReference>
<keyword evidence="4" id="KW-0547">Nucleotide-binding</keyword>
<feature type="compositionally biased region" description="Low complexity" evidence="2">
    <location>
        <begin position="1"/>
        <end position="10"/>
    </location>
</feature>
<sequence length="159" mass="16717">MTATPTATDFPPTPAAMPHRRGGVRRALRRAWRECLVPIDAGDTAAIAAVRGVARSALAWWGVPGERSSDVLLALSELATNALVHTTGPVRVRLTCRSRTIRMDIADASPGVPQPMAPGLAADAPHGWGLTIAETLADRLTVTTVDTGAGKIVTAEFDF</sequence>
<keyword evidence="1" id="KW-0723">Serine/threonine-protein kinase</keyword>
<comment type="caution">
    <text evidence="4">The sequence shown here is derived from an EMBL/GenBank/DDBJ whole genome shotgun (WGS) entry which is preliminary data.</text>
</comment>
<dbReference type="RefSeq" id="WP_211471716.1">
    <property type="nucleotide sequence ID" value="NZ_JAGSXH010000161.1"/>
</dbReference>
<protein>
    <submittedName>
        <fullName evidence="4">ATP-binding protein</fullName>
    </submittedName>
</protein>
<dbReference type="Proteomes" id="UP000677913">
    <property type="component" value="Unassembled WGS sequence"/>
</dbReference>
<feature type="region of interest" description="Disordered" evidence="2">
    <location>
        <begin position="1"/>
        <end position="22"/>
    </location>
</feature>
<gene>
    <name evidence="4" type="ORF">KGA66_26110</name>
</gene>
<feature type="domain" description="Histidine kinase/HSP90-like ATPase" evidence="3">
    <location>
        <begin position="43"/>
        <end position="155"/>
    </location>
</feature>